<dbReference type="InterPro" id="IPR018588">
    <property type="entry name" value="Dihaem_cytochrome-c"/>
</dbReference>
<dbReference type="Pfam" id="PF09626">
    <property type="entry name" value="DHC"/>
    <property type="match status" value="1"/>
</dbReference>
<comment type="caution">
    <text evidence="2">The sequence shown here is derived from an EMBL/GenBank/DDBJ whole genome shotgun (WGS) entry which is preliminary data.</text>
</comment>
<evidence type="ECO:0000313" key="2">
    <source>
        <dbReference type="EMBL" id="OEJ65712.1"/>
    </source>
</evidence>
<sequence>MRPAMKKTVMVLGAALILNFGLPLSMAHADGYEREGREREGGEREGGGRASMVVTDALVKKECSDCHMAYPPALLPSNTWRTIMENLPNHFGEDASLNDATRTRIETYLVQNSPRGGAANPLRISEQRWFKGEHRGDINRWSRGNANSWAKCEACHQGAERGWFDDD</sequence>
<organism evidence="2 3">
    <name type="scientific">Magnetovibrio blakemorei</name>
    <dbReference type="NCBI Taxonomy" id="28181"/>
    <lineage>
        <taxon>Bacteria</taxon>
        <taxon>Pseudomonadati</taxon>
        <taxon>Pseudomonadota</taxon>
        <taxon>Alphaproteobacteria</taxon>
        <taxon>Rhodospirillales</taxon>
        <taxon>Magnetovibrionaceae</taxon>
        <taxon>Magnetovibrio</taxon>
    </lineage>
</organism>
<gene>
    <name evidence="2" type="ORF">BEN30_13680</name>
</gene>
<evidence type="ECO:0000256" key="1">
    <source>
        <dbReference type="SAM" id="SignalP"/>
    </source>
</evidence>
<keyword evidence="3" id="KW-1185">Reference proteome</keyword>
<feature type="signal peptide" evidence="1">
    <location>
        <begin position="1"/>
        <end position="29"/>
    </location>
</feature>
<dbReference type="STRING" id="28181.BEN30_13680"/>
<dbReference type="Proteomes" id="UP000095347">
    <property type="component" value="Unassembled WGS sequence"/>
</dbReference>
<keyword evidence="1" id="KW-0732">Signal</keyword>
<feature type="chain" id="PRO_5009184056" description="Cytochrome C" evidence="1">
    <location>
        <begin position="30"/>
        <end position="167"/>
    </location>
</feature>
<accession>A0A1E5Q5J6</accession>
<name>A0A1E5Q5J6_9PROT</name>
<reference evidence="3" key="1">
    <citation type="submission" date="2016-07" db="EMBL/GenBank/DDBJ databases">
        <authorList>
            <person name="Florea S."/>
            <person name="Webb J.S."/>
            <person name="Jaromczyk J."/>
            <person name="Schardl C.L."/>
        </authorList>
    </citation>
    <scope>NUCLEOTIDE SEQUENCE [LARGE SCALE GENOMIC DNA]</scope>
    <source>
        <strain evidence="3">MV-1</strain>
    </source>
</reference>
<protein>
    <recommendedName>
        <fullName evidence="4">Cytochrome C</fullName>
    </recommendedName>
</protein>
<dbReference type="AlphaFoldDB" id="A0A1E5Q5J6"/>
<evidence type="ECO:0008006" key="4">
    <source>
        <dbReference type="Google" id="ProtNLM"/>
    </source>
</evidence>
<proteinExistence type="predicted"/>
<dbReference type="EMBL" id="MCGG01000046">
    <property type="protein sequence ID" value="OEJ65712.1"/>
    <property type="molecule type" value="Genomic_DNA"/>
</dbReference>
<evidence type="ECO:0000313" key="3">
    <source>
        <dbReference type="Proteomes" id="UP000095347"/>
    </source>
</evidence>